<dbReference type="GO" id="GO:0032549">
    <property type="term" value="F:ribonucleoside binding"/>
    <property type="evidence" value="ECO:0007669"/>
    <property type="project" value="InterPro"/>
</dbReference>
<feature type="domain" description="DNA-directed RNA polymerase beta subunit external 1" evidence="17">
    <location>
        <begin position="599"/>
        <end position="664"/>
    </location>
</feature>
<feature type="domain" description="DNA-directed RNA polymerase subunit 2 hybrid-binding" evidence="12">
    <location>
        <begin position="726"/>
        <end position="1281"/>
    </location>
</feature>
<dbReference type="GO" id="GO:0003677">
    <property type="term" value="F:DNA binding"/>
    <property type="evidence" value="ECO:0007669"/>
    <property type="project" value="UniProtKB-UniRule"/>
</dbReference>
<dbReference type="PROSITE" id="PS01166">
    <property type="entry name" value="RNA_POL_BETA"/>
    <property type="match status" value="1"/>
</dbReference>
<dbReference type="Gene3D" id="2.30.150.10">
    <property type="entry name" value="DNA-directed RNA polymerase, beta subunit, external 1 domain"/>
    <property type="match status" value="1"/>
</dbReference>
<keyword evidence="11" id="KW-0175">Coiled coil</keyword>
<dbReference type="Pfam" id="PF00562">
    <property type="entry name" value="RNA_pol_Rpb2_6"/>
    <property type="match status" value="1"/>
</dbReference>
<keyword evidence="4 8" id="KW-0808">Transferase</keyword>
<sequence length="1372" mass="153557">MAQTFTGRKRVRKFFGSIKEVAEMPNLIEVQKASYDQFLLVDEPHGGRPDEGLQAVFKSVFPISDFSNSSMLEFVKYEFEPPKYDVDECRQRGMTFAAPLKVTLRLIVFDIDEETGARSVKDIKEQDVYMGDIPLMTNNGTFIVNGTERVIVSQMHRSPGVFFDHDKGKTHSSGKLLFAARIIPYRGSWLDIEFDAKDIVYARIDRRRKIPVTSLLFALGLDGEEILSTFYKHVPYKRAKEGWRVPFDANRMKGYKAINDLVDADTGKVVVEAGKKLSVRQARQLAEKGLKALRMADEELIGHYVAEDLVNPKSGEIYMEAGEEITEKNLKVLIEQGYKELPLLDIDHVNVGAYIRNTLSVDKNMTREDALFDIYRVMRPGEPPTVETAEAMFRSLFFDSERYDLSAVGRVKMNMRLDLDAPDTMRVLRREDILAVIKTLVDLRDGKGEIDDIDNLGNRRVRSVGELMENQYRIGLLRMERAIKERMSSVDIDTVMPQDLINAKPAAAAVREFFGSSQLSQFMDQTNPLSEITHKRRLSALGPGGLTRERAGFEVRDVHPTHYGRICPIETPEGPNIGLINSLATYARVNKYGFVETPYRKVKEGRVTDEVVYLSAMEESRHAVAQANAEMDAKGRFTEDLIVCRQAGDVHLVPRDKVDYMDVSPKQLVSVAAALIPFLENDDANRALMGSNMQRQAVPLVKADAPFVGTGMESVVARDSGAAIAARRAGIIDQVDATRIVIRATGETDPTKPGVDIYRLMKYQRSNQNTCINQRPLVKVGDKVEKGDIIADGPSTDLGELALGRNVLVAFMPWNGYNFEDSILLSERIVKEDVFTSIHIEEFEVMARDTKLGPEEITRDIPNVSEEALKNLDEAGIVYIGAEVHAGDILVGKITPKGESPMTPEEKLLRAIFGEKASDVRDTSLRVPPGVQGTVVEVRVFNRHGVEKDERALAIEREEIERLAKDRDDEQAILDRNVYGRLAELLEGRQGVAGPKGFKKDSKITRAVLDEYPRSQWWLFASPNDKLMAEIEAIRKQYDESKKLLEQRFLDKVEKLQRGDELPPGVMKMVKVFVAVKRKIQPGDKMAGRHGNKGVVSRIVPIEDMPFLADGTHADIVLNPLGVPSRMNVGQILETHLGWACAGLGLKIGQAVDVYNQKHDSKPLKEMLRKVYGEDETIKTLEEDELVELGSNLRRGVPIATPVFDGAKEKDIEQMLDLAGLDHSGQSTVYDGRTGEPFDRKVTVGYIYMLKLHHLVDDKIHARSIGPYSLVTQQPLGGKAQFGGQRFGEMEVWALEAYGAAYTLQEMLTVKSDDVAGRTKVYEAIVRGDDTFEAGIPESFNVLVKEMRSLGLNVDLHNSKQRPAEPTAEAAE</sequence>
<evidence type="ECO:0000256" key="3">
    <source>
        <dbReference type="ARBA" id="ARBA00022478"/>
    </source>
</evidence>
<proteinExistence type="inferred from homology"/>
<dbReference type="InterPro" id="IPR015712">
    <property type="entry name" value="DNA-dir_RNA_pol_su2"/>
</dbReference>
<dbReference type="Pfam" id="PF04565">
    <property type="entry name" value="RNA_pol_Rpb2_3"/>
    <property type="match status" value="1"/>
</dbReference>
<dbReference type="InterPro" id="IPR007642">
    <property type="entry name" value="RNA_pol_Rpb2_2"/>
</dbReference>
<dbReference type="Pfam" id="PF04563">
    <property type="entry name" value="RNA_pol_Rpb2_1"/>
    <property type="match status" value="1"/>
</dbReference>
<dbReference type="CDD" id="cd00653">
    <property type="entry name" value="RNA_pol_B_RPB2"/>
    <property type="match status" value="1"/>
</dbReference>
<dbReference type="InterPro" id="IPR010243">
    <property type="entry name" value="RNA_pol_bsu_bac"/>
</dbReference>
<dbReference type="Gene3D" id="2.40.50.100">
    <property type="match status" value="1"/>
</dbReference>
<dbReference type="InterPro" id="IPR007644">
    <property type="entry name" value="RNA_pol_bsu_protrusion"/>
</dbReference>
<dbReference type="RefSeq" id="WP_115688374.1">
    <property type="nucleotide sequence ID" value="NZ_CP031417.1"/>
</dbReference>
<dbReference type="Gene3D" id="2.40.50.150">
    <property type="match status" value="1"/>
</dbReference>
<dbReference type="GO" id="GO:0003899">
    <property type="term" value="F:DNA-directed RNA polymerase activity"/>
    <property type="evidence" value="ECO:0007669"/>
    <property type="project" value="UniProtKB-UniRule"/>
</dbReference>
<dbReference type="HAMAP" id="MF_01321">
    <property type="entry name" value="RNApol_bact_RpoB"/>
    <property type="match status" value="1"/>
</dbReference>
<dbReference type="NCBIfam" id="TIGR02013">
    <property type="entry name" value="rpoB"/>
    <property type="match status" value="1"/>
</dbReference>
<feature type="domain" description="RNA polymerase beta subunit protrusion" evidence="15">
    <location>
        <begin position="27"/>
        <end position="505"/>
    </location>
</feature>
<dbReference type="Pfam" id="PF10385">
    <property type="entry name" value="RNA_pol_Rpb2_45"/>
    <property type="match status" value="1"/>
</dbReference>
<dbReference type="InterPro" id="IPR007641">
    <property type="entry name" value="RNA_pol_Rpb2_7"/>
</dbReference>
<accession>A0A345ZRL4</accession>
<dbReference type="InterPro" id="IPR007121">
    <property type="entry name" value="RNA_pol_bsu_CS"/>
</dbReference>
<dbReference type="FunFam" id="2.40.50.100:FF:000006">
    <property type="entry name" value="DNA-directed RNA polymerase subunit beta"/>
    <property type="match status" value="1"/>
</dbReference>
<evidence type="ECO:0000256" key="4">
    <source>
        <dbReference type="ARBA" id="ARBA00022679"/>
    </source>
</evidence>
<dbReference type="InterPro" id="IPR007645">
    <property type="entry name" value="RNA_pol_Rpb2_3"/>
</dbReference>
<evidence type="ECO:0000256" key="11">
    <source>
        <dbReference type="SAM" id="Coils"/>
    </source>
</evidence>
<dbReference type="GO" id="GO:0000428">
    <property type="term" value="C:DNA-directed RNA polymerase complex"/>
    <property type="evidence" value="ECO:0007669"/>
    <property type="project" value="UniProtKB-KW"/>
</dbReference>
<evidence type="ECO:0000256" key="2">
    <source>
        <dbReference type="ARBA" id="ARBA00009839"/>
    </source>
</evidence>
<dbReference type="InterPro" id="IPR042107">
    <property type="entry name" value="DNA-dir_RNA_pol_bsu_ext_1_sf"/>
</dbReference>
<feature type="domain" description="RNA polymerase Rpb2" evidence="13">
    <location>
        <begin position="1283"/>
        <end position="1357"/>
    </location>
</feature>
<dbReference type="Gene3D" id="2.40.270.10">
    <property type="entry name" value="DNA-directed RNA polymerase, subunit 2, domain 6"/>
    <property type="match status" value="1"/>
</dbReference>
<dbReference type="InterPro" id="IPR037034">
    <property type="entry name" value="RNA_pol_Rpb2_2_sf"/>
</dbReference>
<reference evidence="18 19" key="1">
    <citation type="submission" date="2018-07" db="EMBL/GenBank/DDBJ databases">
        <authorList>
            <person name="Quirk P.G."/>
            <person name="Krulwich T.A."/>
        </authorList>
    </citation>
    <scope>NUCLEOTIDE SEQUENCE [LARGE SCALE GENOMIC DNA]</scope>
    <source>
        <strain evidence="18 19">CC-BB4</strain>
    </source>
</reference>
<evidence type="ECO:0000256" key="10">
    <source>
        <dbReference type="RuleBase" id="RU363031"/>
    </source>
</evidence>
<evidence type="ECO:0000256" key="6">
    <source>
        <dbReference type="ARBA" id="ARBA00023163"/>
    </source>
</evidence>
<name>A0A345ZRL4_9HYPH</name>
<evidence type="ECO:0000259" key="17">
    <source>
        <dbReference type="Pfam" id="PF10385"/>
    </source>
</evidence>
<dbReference type="Pfam" id="PF04561">
    <property type="entry name" value="RNA_pol_Rpb2_2"/>
    <property type="match status" value="2"/>
</dbReference>
<dbReference type="FunFam" id="3.90.1800.10:FF:000001">
    <property type="entry name" value="DNA-directed RNA polymerase subunit beta"/>
    <property type="match status" value="1"/>
</dbReference>
<evidence type="ECO:0000256" key="9">
    <source>
        <dbReference type="RuleBase" id="RU000434"/>
    </source>
</evidence>
<evidence type="ECO:0000256" key="5">
    <source>
        <dbReference type="ARBA" id="ARBA00022695"/>
    </source>
</evidence>
<comment type="similarity">
    <text evidence="8 9">Belongs to the RNA polymerase beta chain family.</text>
</comment>
<keyword evidence="19" id="KW-1185">Reference proteome</keyword>
<feature type="domain" description="RNA polymerase Rpb2" evidence="14">
    <location>
        <begin position="158"/>
        <end position="229"/>
    </location>
</feature>
<dbReference type="InterPro" id="IPR007120">
    <property type="entry name" value="DNA-dir_RNAP_su2_dom"/>
</dbReference>
<feature type="domain" description="RNA polymerase Rpb2" evidence="16">
    <location>
        <begin position="521"/>
        <end position="589"/>
    </location>
</feature>
<dbReference type="InterPro" id="IPR019462">
    <property type="entry name" value="DNA-dir_RNA_pol_bsu_external_1"/>
</dbReference>
<comment type="similarity">
    <text evidence="2">In the C-terminal section; belongs to the RNA polymerase beta' chain family.</text>
</comment>
<evidence type="ECO:0000259" key="15">
    <source>
        <dbReference type="Pfam" id="PF04563"/>
    </source>
</evidence>
<gene>
    <name evidence="8 18" type="primary">rpoB</name>
    <name evidence="18" type="ORF">DW352_02915</name>
</gene>
<dbReference type="EMBL" id="CP031417">
    <property type="protein sequence ID" value="AXK79561.1"/>
    <property type="molecule type" value="Genomic_DNA"/>
</dbReference>
<comment type="function">
    <text evidence="8 10">DNA-dependent RNA polymerase catalyzes the transcription of DNA into RNA using the four ribonucleoside triphosphates as substrates.</text>
</comment>
<dbReference type="KEGG" id="ptaw:DW352_02915"/>
<evidence type="ECO:0000256" key="1">
    <source>
        <dbReference type="ARBA" id="ARBA00007616"/>
    </source>
</evidence>
<dbReference type="OrthoDB" id="9803954at2"/>
<dbReference type="Gene3D" id="3.90.1110.10">
    <property type="entry name" value="RNA polymerase Rpb2, domain 2"/>
    <property type="match status" value="1"/>
</dbReference>
<dbReference type="InterPro" id="IPR037033">
    <property type="entry name" value="DNA-dir_RNAP_su2_hyb_sf"/>
</dbReference>
<dbReference type="PANTHER" id="PTHR20856">
    <property type="entry name" value="DNA-DIRECTED RNA POLYMERASE I SUBUNIT 2"/>
    <property type="match status" value="1"/>
</dbReference>
<evidence type="ECO:0000259" key="16">
    <source>
        <dbReference type="Pfam" id="PF04565"/>
    </source>
</evidence>
<dbReference type="EC" id="2.7.7.6" evidence="8 10"/>
<evidence type="ECO:0000313" key="18">
    <source>
        <dbReference type="EMBL" id="AXK79561.1"/>
    </source>
</evidence>
<comment type="similarity">
    <text evidence="1">In the N-terminal section; belongs to the RNA polymerase beta chain family.</text>
</comment>
<protein>
    <recommendedName>
        <fullName evidence="8 10">DNA-directed RNA polymerase subunit beta</fullName>
        <shortName evidence="8">RNAP subunit beta</shortName>
        <ecNumber evidence="8 10">2.7.7.6</ecNumber>
    </recommendedName>
    <alternativeName>
        <fullName evidence="8">RNA polymerase subunit beta</fullName>
    </alternativeName>
    <alternativeName>
        <fullName evidence="8">Transcriptase subunit beta</fullName>
    </alternativeName>
</protein>
<keyword evidence="6 8" id="KW-0804">Transcription</keyword>
<evidence type="ECO:0000259" key="12">
    <source>
        <dbReference type="Pfam" id="PF00562"/>
    </source>
</evidence>
<dbReference type="Gene3D" id="3.90.1100.10">
    <property type="match status" value="2"/>
</dbReference>
<evidence type="ECO:0000313" key="19">
    <source>
        <dbReference type="Proteomes" id="UP000254889"/>
    </source>
</evidence>
<comment type="subunit">
    <text evidence="8 10">The RNAP catalytic core consists of 2 alpha, 1 beta, 1 beta' and 1 omega subunit. When a sigma factor is associated with the core the holoenzyme is formed, which can initiate transcription.</text>
</comment>
<dbReference type="Pfam" id="PF04560">
    <property type="entry name" value="RNA_pol_Rpb2_7"/>
    <property type="match status" value="1"/>
</dbReference>
<feature type="coiled-coil region" evidence="11">
    <location>
        <begin position="946"/>
        <end position="973"/>
    </location>
</feature>
<dbReference type="SUPFAM" id="SSF64484">
    <property type="entry name" value="beta and beta-prime subunits of DNA dependent RNA-polymerase"/>
    <property type="match status" value="1"/>
</dbReference>
<evidence type="ECO:0000259" key="14">
    <source>
        <dbReference type="Pfam" id="PF04561"/>
    </source>
</evidence>
<evidence type="ECO:0000256" key="7">
    <source>
        <dbReference type="ARBA" id="ARBA00048552"/>
    </source>
</evidence>
<dbReference type="GO" id="GO:0006351">
    <property type="term" value="P:DNA-templated transcription"/>
    <property type="evidence" value="ECO:0007669"/>
    <property type="project" value="UniProtKB-UniRule"/>
</dbReference>
<dbReference type="Gene3D" id="3.90.1800.10">
    <property type="entry name" value="RNA polymerase alpha subunit dimerisation domain"/>
    <property type="match status" value="1"/>
</dbReference>
<keyword evidence="3 8" id="KW-0240">DNA-directed RNA polymerase</keyword>
<dbReference type="Proteomes" id="UP000254889">
    <property type="component" value="Chromosome"/>
</dbReference>
<comment type="catalytic activity">
    <reaction evidence="7 8 10">
        <text>RNA(n) + a ribonucleoside 5'-triphosphate = RNA(n+1) + diphosphate</text>
        <dbReference type="Rhea" id="RHEA:21248"/>
        <dbReference type="Rhea" id="RHEA-COMP:14527"/>
        <dbReference type="Rhea" id="RHEA-COMP:17342"/>
        <dbReference type="ChEBI" id="CHEBI:33019"/>
        <dbReference type="ChEBI" id="CHEBI:61557"/>
        <dbReference type="ChEBI" id="CHEBI:140395"/>
        <dbReference type="EC" id="2.7.7.6"/>
    </reaction>
</comment>
<feature type="domain" description="RNA polymerase Rpb2" evidence="14">
    <location>
        <begin position="358"/>
        <end position="462"/>
    </location>
</feature>
<evidence type="ECO:0000259" key="13">
    <source>
        <dbReference type="Pfam" id="PF04560"/>
    </source>
</evidence>
<keyword evidence="5 8" id="KW-0548">Nucleotidyltransferase</keyword>
<evidence type="ECO:0000256" key="8">
    <source>
        <dbReference type="HAMAP-Rule" id="MF_01321"/>
    </source>
</evidence>
<organism evidence="18 19">
    <name type="scientific">Pseudolabrys taiwanensis</name>
    <dbReference type="NCBI Taxonomy" id="331696"/>
    <lineage>
        <taxon>Bacteria</taxon>
        <taxon>Pseudomonadati</taxon>
        <taxon>Pseudomonadota</taxon>
        <taxon>Alphaproteobacteria</taxon>
        <taxon>Hyphomicrobiales</taxon>
        <taxon>Xanthobacteraceae</taxon>
        <taxon>Pseudolabrys</taxon>
    </lineage>
</organism>
<dbReference type="InterPro" id="IPR014724">
    <property type="entry name" value="RNA_pol_RPB2_OB-fold"/>
</dbReference>
<dbReference type="NCBIfam" id="NF001616">
    <property type="entry name" value="PRK00405.1"/>
    <property type="match status" value="1"/>
</dbReference>